<evidence type="ECO:0000313" key="9">
    <source>
        <dbReference type="EMBL" id="RAK22304.1"/>
    </source>
</evidence>
<dbReference type="CDD" id="cd03677">
    <property type="entry name" value="MM_CoA_mutase_beta"/>
    <property type="match status" value="1"/>
</dbReference>
<dbReference type="InterPro" id="IPR016176">
    <property type="entry name" value="Cbl-dep_enz_cat"/>
</dbReference>
<dbReference type="SUPFAM" id="SSF52242">
    <property type="entry name" value="Cobalamin (vitamin B12)-binding domain"/>
    <property type="match status" value="1"/>
</dbReference>
<comment type="caution">
    <text evidence="9">The sequence shown here is derived from an EMBL/GenBank/DDBJ whole genome shotgun (WGS) entry which is preliminary data.</text>
</comment>
<dbReference type="GO" id="GO:0046872">
    <property type="term" value="F:metal ion binding"/>
    <property type="evidence" value="ECO:0007669"/>
    <property type="project" value="InterPro"/>
</dbReference>
<dbReference type="Proteomes" id="UP000248555">
    <property type="component" value="Unassembled WGS sequence"/>
</dbReference>
<dbReference type="GO" id="GO:0019678">
    <property type="term" value="P:propionate metabolic process, methylmalonyl pathway"/>
    <property type="evidence" value="ECO:0007669"/>
    <property type="project" value="TreeGrafter"/>
</dbReference>
<dbReference type="GO" id="GO:0005737">
    <property type="term" value="C:cytoplasm"/>
    <property type="evidence" value="ECO:0007669"/>
    <property type="project" value="TreeGrafter"/>
</dbReference>
<keyword evidence="10" id="KW-1185">Reference proteome</keyword>
<dbReference type="GO" id="GO:0031419">
    <property type="term" value="F:cobalamin binding"/>
    <property type="evidence" value="ECO:0007669"/>
    <property type="project" value="UniProtKB-KW"/>
</dbReference>
<name>A0A327YMH4_9BACL</name>
<dbReference type="PANTHER" id="PTHR48101">
    <property type="entry name" value="METHYLMALONYL-COA MUTASE, MITOCHONDRIAL-RELATED"/>
    <property type="match status" value="1"/>
</dbReference>
<evidence type="ECO:0000256" key="2">
    <source>
        <dbReference type="ARBA" id="ARBA00008465"/>
    </source>
</evidence>
<dbReference type="SUPFAM" id="SSF51703">
    <property type="entry name" value="Cobalamin (vitamin B12)-dependent enzymes"/>
    <property type="match status" value="1"/>
</dbReference>
<keyword evidence="4" id="KW-0846">Cobalamin</keyword>
<dbReference type="PROSITE" id="PS00544">
    <property type="entry name" value="METMALONYL_COA_MUTASE"/>
    <property type="match status" value="1"/>
</dbReference>
<protein>
    <recommendedName>
        <fullName evidence="3">methylmalonyl-CoA mutase</fullName>
        <ecNumber evidence="3">5.4.99.2</ecNumber>
    </recommendedName>
</protein>
<keyword evidence="6" id="KW-0170">Cobalt</keyword>
<dbReference type="InterPro" id="IPR036724">
    <property type="entry name" value="Cobalamin-bd_sf"/>
</dbReference>
<dbReference type="EMBL" id="QLMH01000002">
    <property type="protein sequence ID" value="RAK22304.1"/>
    <property type="molecule type" value="Genomic_DNA"/>
</dbReference>
<dbReference type="InterPro" id="IPR058549">
    <property type="entry name" value="MeMalonylCoA_mutase_a/b_site"/>
</dbReference>
<dbReference type="OrthoDB" id="9762378at2"/>
<dbReference type="Pfam" id="PF01642">
    <property type="entry name" value="MM_CoA_mutase"/>
    <property type="match status" value="1"/>
</dbReference>
<dbReference type="AlphaFoldDB" id="A0A327YMH4"/>
<organism evidence="9 10">
    <name type="scientific">Paranoxybacillus vitaminiphilus</name>
    <dbReference type="NCBI Taxonomy" id="581036"/>
    <lineage>
        <taxon>Bacteria</taxon>
        <taxon>Bacillati</taxon>
        <taxon>Bacillota</taxon>
        <taxon>Bacilli</taxon>
        <taxon>Bacillales</taxon>
        <taxon>Anoxybacillaceae</taxon>
        <taxon>Paranoxybacillus</taxon>
    </lineage>
</organism>
<evidence type="ECO:0000256" key="5">
    <source>
        <dbReference type="ARBA" id="ARBA00023235"/>
    </source>
</evidence>
<evidence type="ECO:0000256" key="4">
    <source>
        <dbReference type="ARBA" id="ARBA00022628"/>
    </source>
</evidence>
<dbReference type="Gene3D" id="3.40.50.280">
    <property type="entry name" value="Cobalamin-binding domain"/>
    <property type="match status" value="1"/>
</dbReference>
<comment type="similarity">
    <text evidence="2">Belongs to the methylmalonyl-CoA mutase family.</text>
</comment>
<dbReference type="InterPro" id="IPR006099">
    <property type="entry name" value="MeMalonylCoA_mutase_a/b_cat"/>
</dbReference>
<dbReference type="Gene3D" id="3.20.20.240">
    <property type="entry name" value="Methylmalonyl-CoA mutase"/>
    <property type="match status" value="1"/>
</dbReference>
<keyword evidence="5" id="KW-0413">Isomerase</keyword>
<dbReference type="PANTHER" id="PTHR48101:SF4">
    <property type="entry name" value="METHYLMALONYL-COA MUTASE, MITOCHONDRIAL"/>
    <property type="match status" value="1"/>
</dbReference>
<evidence type="ECO:0000259" key="8">
    <source>
        <dbReference type="Pfam" id="PF01642"/>
    </source>
</evidence>
<evidence type="ECO:0000313" key="10">
    <source>
        <dbReference type="Proteomes" id="UP000248555"/>
    </source>
</evidence>
<feature type="region of interest" description="Disordered" evidence="7">
    <location>
        <begin position="456"/>
        <end position="477"/>
    </location>
</feature>
<comment type="cofactor">
    <cofactor evidence="1">
        <name>adenosylcob(III)alamin</name>
        <dbReference type="ChEBI" id="CHEBI:18408"/>
    </cofactor>
</comment>
<accession>A0A327YMH4</accession>
<evidence type="ECO:0000256" key="3">
    <source>
        <dbReference type="ARBA" id="ARBA00012398"/>
    </source>
</evidence>
<proteinExistence type="inferred from homology"/>
<evidence type="ECO:0000256" key="6">
    <source>
        <dbReference type="ARBA" id="ARBA00023285"/>
    </source>
</evidence>
<reference evidence="9 10" key="1">
    <citation type="submission" date="2018-06" db="EMBL/GenBank/DDBJ databases">
        <title>Genomic Encyclopedia of Type Strains, Phase III (KMG-III): the genomes of soil and plant-associated and newly described type strains.</title>
        <authorList>
            <person name="Whitman W."/>
        </authorList>
    </citation>
    <scope>NUCLEOTIDE SEQUENCE [LARGE SCALE GENOMIC DNA]</scope>
    <source>
        <strain evidence="9 10">CGMCC 1.8979</strain>
    </source>
</reference>
<dbReference type="RefSeq" id="WP_111644149.1">
    <property type="nucleotide sequence ID" value="NZ_QLMH01000002.1"/>
</dbReference>
<dbReference type="EC" id="5.4.99.2" evidence="3"/>
<sequence>MTDISAMKNEAFPLPTYEEWQQEVEKSLKGKPIEKLYSTTYENFRIKPIYTRKDIESLEHIEQYPGFPGYVRGIEANGYIREPWAVSQELSANSAKEWNEMVKHDLERGQTEIHLVLERLGFSVTSLHDVEEMFSGISLQDYSLRIDAGESSLSFLSLLAAYLQKQQIPLERMRGTIGMDPLASLVTKGKSSASLTTLYDVMADITTWTKEHMPNVKTIIVHSEPYHNGGANAVQELAFAFATAVEYLNECLNRGLTIDEAAQRISFSFAIGANFFMEIAKLRAARLVWTNIVQAFGGNEESQKMWIHARTSHFTKTVYDPYVNMLRATTEAFAATVGGVNSLHVSPFDEAIQQADEFSRRIARNTQLILLEESHLGKVIDPAGGSYYVESLTAQLAEEAWKLFQQIEAKGSMMKALEEGFVQAEVKKVAELRKKNVKMRKEKMVGTNFYANLAESPVQRQKADEHTGPSSEPPLKEENVEQLKAGFSERKFVQTAISMVACRATVQEMEKALAEDSPSVQIEPIQQWRLAEPFEKLRKASEAHLEKQGSRPKVALINLGAIPKHKARADFITGFFEAGGFEVVKNNGYISAEEAVQGALSVEGTHYIICGSDESYVDTVPTIAAELKKANPHLKLYVAGKQAPEVEEAFVKAGIDGFIHIGSNCYETLAEFMKDMGVALDE</sequence>
<gene>
    <name evidence="9" type="ORF">B0I26_102296</name>
</gene>
<evidence type="ECO:0000256" key="7">
    <source>
        <dbReference type="SAM" id="MobiDB-lite"/>
    </source>
</evidence>
<dbReference type="GO" id="GO:0004494">
    <property type="term" value="F:methylmalonyl-CoA mutase activity"/>
    <property type="evidence" value="ECO:0007669"/>
    <property type="project" value="UniProtKB-EC"/>
</dbReference>
<feature type="domain" description="Methylmalonyl-CoA mutase alpha/beta chain catalytic" evidence="8">
    <location>
        <begin position="40"/>
        <end position="512"/>
    </location>
</feature>
<evidence type="ECO:0000256" key="1">
    <source>
        <dbReference type="ARBA" id="ARBA00001922"/>
    </source>
</evidence>